<dbReference type="AlphaFoldDB" id="A0A803PJH3"/>
<feature type="compositionally biased region" description="Basic and acidic residues" evidence="1">
    <location>
        <begin position="116"/>
        <end position="128"/>
    </location>
</feature>
<feature type="region of interest" description="Disordered" evidence="1">
    <location>
        <begin position="104"/>
        <end position="128"/>
    </location>
</feature>
<accession>A0A803PJH3</accession>
<organism evidence="2 3">
    <name type="scientific">Cannabis sativa</name>
    <name type="common">Hemp</name>
    <name type="synonym">Marijuana</name>
    <dbReference type="NCBI Taxonomy" id="3483"/>
    <lineage>
        <taxon>Eukaryota</taxon>
        <taxon>Viridiplantae</taxon>
        <taxon>Streptophyta</taxon>
        <taxon>Embryophyta</taxon>
        <taxon>Tracheophyta</taxon>
        <taxon>Spermatophyta</taxon>
        <taxon>Magnoliopsida</taxon>
        <taxon>eudicotyledons</taxon>
        <taxon>Gunneridae</taxon>
        <taxon>Pentapetalae</taxon>
        <taxon>rosids</taxon>
        <taxon>fabids</taxon>
        <taxon>Rosales</taxon>
        <taxon>Cannabaceae</taxon>
        <taxon>Cannabis</taxon>
    </lineage>
</organism>
<reference evidence="2" key="2">
    <citation type="submission" date="2021-03" db="UniProtKB">
        <authorList>
            <consortium name="EnsemblPlants"/>
        </authorList>
    </citation>
    <scope>IDENTIFICATION</scope>
</reference>
<evidence type="ECO:0000313" key="2">
    <source>
        <dbReference type="EnsemblPlants" id="cds.evm.model.04.974"/>
    </source>
</evidence>
<proteinExistence type="predicted"/>
<name>A0A803PJH3_CANSA</name>
<dbReference type="Gramene" id="evm.model.04.974">
    <property type="protein sequence ID" value="cds.evm.model.04.974"/>
    <property type="gene ID" value="evm.TU.04.974"/>
</dbReference>
<reference evidence="2" key="1">
    <citation type="submission" date="2018-11" db="EMBL/GenBank/DDBJ databases">
        <authorList>
            <person name="Grassa J C."/>
        </authorList>
    </citation>
    <scope>NUCLEOTIDE SEQUENCE [LARGE SCALE GENOMIC DNA]</scope>
</reference>
<evidence type="ECO:0000256" key="1">
    <source>
        <dbReference type="SAM" id="MobiDB-lite"/>
    </source>
</evidence>
<dbReference type="EnsemblPlants" id="evm.model.04.974">
    <property type="protein sequence ID" value="cds.evm.model.04.974"/>
    <property type="gene ID" value="evm.TU.04.974"/>
</dbReference>
<sequence>MSVLAKNVNRLRPARGLGGNQVQDLHARIERTRSTLVPQPTILHSKFIPGSYPEIPGQFRDKCADRQGALTMARGYVALEVEEKRHNEEVSRETLSSGDTFLFESKNRTPAVPPHNRTDNRSANERNTRGTVMETKWPPRMANDPKKRIRGDISLSREHGHTTSEKWRLKIEVNRR</sequence>
<protein>
    <submittedName>
        <fullName evidence="2">Uncharacterized protein</fullName>
    </submittedName>
</protein>
<dbReference type="Proteomes" id="UP000596661">
    <property type="component" value="Chromosome 4"/>
</dbReference>
<evidence type="ECO:0000313" key="3">
    <source>
        <dbReference type="Proteomes" id="UP000596661"/>
    </source>
</evidence>
<dbReference type="EMBL" id="UZAU01000371">
    <property type="status" value="NOT_ANNOTATED_CDS"/>
    <property type="molecule type" value="Genomic_DNA"/>
</dbReference>
<keyword evidence="3" id="KW-1185">Reference proteome</keyword>